<evidence type="ECO:0000313" key="1">
    <source>
        <dbReference type="EMBL" id="GAA3703301.1"/>
    </source>
</evidence>
<reference evidence="2" key="1">
    <citation type="journal article" date="2019" name="Int. J. Syst. Evol. Microbiol.">
        <title>The Global Catalogue of Microorganisms (GCM) 10K type strain sequencing project: providing services to taxonomists for standard genome sequencing and annotation.</title>
        <authorList>
            <consortium name="The Broad Institute Genomics Platform"/>
            <consortium name="The Broad Institute Genome Sequencing Center for Infectious Disease"/>
            <person name="Wu L."/>
            <person name="Ma J."/>
        </authorList>
    </citation>
    <scope>NUCLEOTIDE SEQUENCE [LARGE SCALE GENOMIC DNA]</scope>
    <source>
        <strain evidence="2">JCM 16548</strain>
    </source>
</reference>
<sequence>MIPGRRRAWLRAACVLVAVAVYLNVWTTYALYGLTEYGRYTQQQPGASTTAMGAEFRLVSLVQTTELVNSVTEEVASPSVNAVWVVARVDVVRRTEDPNLLCVLEILGPGRRVWEPNRDYVSRDGNSTCTLAEMPLGSTWPLEIVFQVPEKYAGELAGVAVNDPVSRSARPVLVPPR</sequence>
<dbReference type="Proteomes" id="UP001500051">
    <property type="component" value="Unassembled WGS sequence"/>
</dbReference>
<accession>A0ABP7DDW7</accession>
<evidence type="ECO:0000313" key="2">
    <source>
        <dbReference type="Proteomes" id="UP001500051"/>
    </source>
</evidence>
<keyword evidence="2" id="KW-1185">Reference proteome</keyword>
<evidence type="ECO:0008006" key="3">
    <source>
        <dbReference type="Google" id="ProtNLM"/>
    </source>
</evidence>
<dbReference type="EMBL" id="BAAAYX010000004">
    <property type="protein sequence ID" value="GAA3703301.1"/>
    <property type="molecule type" value="Genomic_DNA"/>
</dbReference>
<organism evidence="1 2">
    <name type="scientific">Microlunatus aurantiacus</name>
    <dbReference type="NCBI Taxonomy" id="446786"/>
    <lineage>
        <taxon>Bacteria</taxon>
        <taxon>Bacillati</taxon>
        <taxon>Actinomycetota</taxon>
        <taxon>Actinomycetes</taxon>
        <taxon>Propionibacteriales</taxon>
        <taxon>Propionibacteriaceae</taxon>
        <taxon>Microlunatus</taxon>
    </lineage>
</organism>
<gene>
    <name evidence="1" type="ORF">GCM10022204_20700</name>
</gene>
<protein>
    <recommendedName>
        <fullName evidence="3">DUF4352 domain-containing protein</fullName>
    </recommendedName>
</protein>
<comment type="caution">
    <text evidence="1">The sequence shown here is derived from an EMBL/GenBank/DDBJ whole genome shotgun (WGS) entry which is preliminary data.</text>
</comment>
<proteinExistence type="predicted"/>
<name>A0ABP7DDW7_9ACTN</name>
<dbReference type="RefSeq" id="WP_344812244.1">
    <property type="nucleotide sequence ID" value="NZ_BAAAYX010000004.1"/>
</dbReference>